<accession>A0A369J8E5</accession>
<proteinExistence type="predicted"/>
<sequence>MDLDPLDLALLIGMAQRQKKRCVRANEYHSHVLYPSGTQKERLFSRRSYLADARKRLREEARKMLPITYPAGPKVHFCSDTVAAECVVKMLAASYKSHV</sequence>
<dbReference type="InParanoid" id="A0A369J8E5"/>
<keyword evidence="2" id="KW-1185">Reference proteome</keyword>
<gene>
    <name evidence="1" type="ORF">Hypma_005184</name>
</gene>
<dbReference type="OrthoDB" id="2976798at2759"/>
<dbReference type="EMBL" id="LUEZ02000204">
    <property type="protein sequence ID" value="RDB15136.1"/>
    <property type="molecule type" value="Genomic_DNA"/>
</dbReference>
<organism evidence="1 2">
    <name type="scientific">Hypsizygus marmoreus</name>
    <name type="common">White beech mushroom</name>
    <name type="synonym">Agaricus marmoreus</name>
    <dbReference type="NCBI Taxonomy" id="39966"/>
    <lineage>
        <taxon>Eukaryota</taxon>
        <taxon>Fungi</taxon>
        <taxon>Dikarya</taxon>
        <taxon>Basidiomycota</taxon>
        <taxon>Agaricomycotina</taxon>
        <taxon>Agaricomycetes</taxon>
        <taxon>Agaricomycetidae</taxon>
        <taxon>Agaricales</taxon>
        <taxon>Tricholomatineae</taxon>
        <taxon>Lyophyllaceae</taxon>
        <taxon>Hypsizygus</taxon>
    </lineage>
</organism>
<protein>
    <submittedName>
        <fullName evidence="1">Uncharacterized protein</fullName>
    </submittedName>
</protein>
<dbReference type="AlphaFoldDB" id="A0A369J8E5"/>
<name>A0A369J8E5_HYPMA</name>
<comment type="caution">
    <text evidence="1">The sequence shown here is derived from an EMBL/GenBank/DDBJ whole genome shotgun (WGS) entry which is preliminary data.</text>
</comment>
<reference evidence="1" key="1">
    <citation type="submission" date="2018-04" db="EMBL/GenBank/DDBJ databases">
        <title>Whole genome sequencing of Hypsizygus marmoreus.</title>
        <authorList>
            <person name="Choi I.-G."/>
            <person name="Min B."/>
            <person name="Kim J.-G."/>
            <person name="Kim S."/>
            <person name="Oh Y.-L."/>
            <person name="Kong W.-S."/>
            <person name="Park H."/>
            <person name="Jeong J."/>
            <person name="Song E.-S."/>
        </authorList>
    </citation>
    <scope>NUCLEOTIDE SEQUENCE [LARGE SCALE GENOMIC DNA]</scope>
    <source>
        <strain evidence="1">51987-8</strain>
    </source>
</reference>
<dbReference type="Proteomes" id="UP000076154">
    <property type="component" value="Unassembled WGS sequence"/>
</dbReference>
<evidence type="ECO:0000313" key="2">
    <source>
        <dbReference type="Proteomes" id="UP000076154"/>
    </source>
</evidence>
<evidence type="ECO:0000313" key="1">
    <source>
        <dbReference type="EMBL" id="RDB15136.1"/>
    </source>
</evidence>